<proteinExistence type="predicted"/>
<protein>
    <submittedName>
        <fullName evidence="2">Uncharacterized protein</fullName>
    </submittedName>
</protein>
<reference evidence="2" key="2">
    <citation type="journal article" date="2023" name="Commun. Biol.">
        <title>Intrasexual cuticular hydrocarbon dimorphism in a wasp sheds light on hydrocarbon biosynthesis genes in Hymenoptera.</title>
        <authorList>
            <person name="Moris V.C."/>
            <person name="Podsiadlowski L."/>
            <person name="Martin S."/>
            <person name="Oeyen J.P."/>
            <person name="Donath A."/>
            <person name="Petersen M."/>
            <person name="Wilbrandt J."/>
            <person name="Misof B."/>
            <person name="Liedtke D."/>
            <person name="Thamm M."/>
            <person name="Scheiner R."/>
            <person name="Schmitt T."/>
            <person name="Niehuis O."/>
        </authorList>
    </citation>
    <scope>NUCLEOTIDE SEQUENCE</scope>
    <source>
        <strain evidence="2">GBR_01_08_01A</strain>
    </source>
</reference>
<sequence length="138" mass="15855">MPKDRVALARKRIEQESRSEREGGSAALGELEMDPPRRHLYFCWFLLLAVLICPTEEHEIRGKQCLETLSNTCAVKLCRSNPIYTESDFCTDLRAVHESSTNKFPDLSLRDEIIKAPRRIPTCDPGFQYHSGKCRKMV</sequence>
<gene>
    <name evidence="2" type="ORF">KPH14_004831</name>
</gene>
<feature type="compositionally biased region" description="Basic and acidic residues" evidence="1">
    <location>
        <begin position="1"/>
        <end position="23"/>
    </location>
</feature>
<feature type="region of interest" description="Disordered" evidence="1">
    <location>
        <begin position="1"/>
        <end position="28"/>
    </location>
</feature>
<dbReference type="EMBL" id="JAIFRP010000031">
    <property type="protein sequence ID" value="KAK2582538.1"/>
    <property type="molecule type" value="Genomic_DNA"/>
</dbReference>
<comment type="caution">
    <text evidence="2">The sequence shown here is derived from an EMBL/GenBank/DDBJ whole genome shotgun (WGS) entry which is preliminary data.</text>
</comment>
<evidence type="ECO:0000313" key="3">
    <source>
        <dbReference type="Proteomes" id="UP001258017"/>
    </source>
</evidence>
<keyword evidence="3" id="KW-1185">Reference proteome</keyword>
<evidence type="ECO:0000256" key="1">
    <source>
        <dbReference type="SAM" id="MobiDB-lite"/>
    </source>
</evidence>
<accession>A0AAD9RMW7</accession>
<evidence type="ECO:0000313" key="2">
    <source>
        <dbReference type="EMBL" id="KAK2582538.1"/>
    </source>
</evidence>
<reference evidence="2" key="1">
    <citation type="submission" date="2021-08" db="EMBL/GenBank/DDBJ databases">
        <authorList>
            <person name="Misof B."/>
            <person name="Oliver O."/>
            <person name="Podsiadlowski L."/>
            <person name="Donath A."/>
            <person name="Peters R."/>
            <person name="Mayer C."/>
            <person name="Rust J."/>
            <person name="Gunkel S."/>
            <person name="Lesny P."/>
            <person name="Martin S."/>
            <person name="Oeyen J.P."/>
            <person name="Petersen M."/>
            <person name="Panagiotis P."/>
            <person name="Wilbrandt J."/>
            <person name="Tanja T."/>
        </authorList>
    </citation>
    <scope>NUCLEOTIDE SEQUENCE</scope>
    <source>
        <strain evidence="2">GBR_01_08_01A</strain>
        <tissue evidence="2">Thorax + abdomen</tissue>
    </source>
</reference>
<dbReference type="Proteomes" id="UP001258017">
    <property type="component" value="Unassembled WGS sequence"/>
</dbReference>
<dbReference type="AlphaFoldDB" id="A0AAD9RMW7"/>
<name>A0AAD9RMW7_9HYME</name>
<organism evidence="2 3">
    <name type="scientific">Odynerus spinipes</name>
    <dbReference type="NCBI Taxonomy" id="1348599"/>
    <lineage>
        <taxon>Eukaryota</taxon>
        <taxon>Metazoa</taxon>
        <taxon>Ecdysozoa</taxon>
        <taxon>Arthropoda</taxon>
        <taxon>Hexapoda</taxon>
        <taxon>Insecta</taxon>
        <taxon>Pterygota</taxon>
        <taxon>Neoptera</taxon>
        <taxon>Endopterygota</taxon>
        <taxon>Hymenoptera</taxon>
        <taxon>Apocrita</taxon>
        <taxon>Aculeata</taxon>
        <taxon>Vespoidea</taxon>
        <taxon>Vespidae</taxon>
        <taxon>Eumeninae</taxon>
        <taxon>Odynerus</taxon>
    </lineage>
</organism>